<dbReference type="OrthoDB" id="4415835at2759"/>
<evidence type="ECO:0000256" key="1">
    <source>
        <dbReference type="ARBA" id="ARBA00006477"/>
    </source>
</evidence>
<evidence type="ECO:0000313" key="7">
    <source>
        <dbReference type="EMBL" id="EAW21083.1"/>
    </source>
</evidence>
<dbReference type="InterPro" id="IPR027417">
    <property type="entry name" value="P-loop_NTPase"/>
</dbReference>
<feature type="domain" description="Shikimate dehydrogenase substrate binding N-terminal" evidence="5">
    <location>
        <begin position="449"/>
        <end position="529"/>
    </location>
</feature>
<dbReference type="InterPro" id="IPR041121">
    <property type="entry name" value="SDH_C"/>
</dbReference>
<dbReference type="GO" id="GO:0019632">
    <property type="term" value="P:shikimate metabolic process"/>
    <property type="evidence" value="ECO:0007669"/>
    <property type="project" value="TreeGrafter"/>
</dbReference>
<dbReference type="Pfam" id="PF08501">
    <property type="entry name" value="Shikimate_dh_N"/>
    <property type="match status" value="1"/>
</dbReference>
<dbReference type="SUPFAM" id="SSF51658">
    <property type="entry name" value="Xylose isomerase-like"/>
    <property type="match status" value="1"/>
</dbReference>
<dbReference type="Pfam" id="PF01202">
    <property type="entry name" value="SKI"/>
    <property type="match status" value="1"/>
</dbReference>
<dbReference type="GO" id="GO:0003855">
    <property type="term" value="F:3-dehydroquinate dehydratase activity"/>
    <property type="evidence" value="ECO:0007669"/>
    <property type="project" value="InterPro"/>
</dbReference>
<evidence type="ECO:0000256" key="2">
    <source>
        <dbReference type="ARBA" id="ARBA00009349"/>
    </source>
</evidence>
<dbReference type="RefSeq" id="XP_001262980.1">
    <property type="nucleotide sequence ID" value="XM_001262979.1"/>
</dbReference>
<dbReference type="InterPro" id="IPR031322">
    <property type="entry name" value="Shikimate/glucono_kinase"/>
</dbReference>
<dbReference type="PANTHER" id="PTHR21089">
    <property type="entry name" value="SHIKIMATE DEHYDROGENASE"/>
    <property type="match status" value="1"/>
</dbReference>
<dbReference type="SUPFAM" id="SSF53223">
    <property type="entry name" value="Aminoacid dehydrogenase-like, N-terminal domain"/>
    <property type="match status" value="1"/>
</dbReference>
<name>A1D5T9_NEOFI</name>
<dbReference type="CDD" id="cd01065">
    <property type="entry name" value="NAD_bind_Shikimate_DH"/>
    <property type="match status" value="1"/>
</dbReference>
<feature type="domain" description="Quinate/shikimate 5-dehydrogenase/glutamyl-tRNA reductase" evidence="4">
    <location>
        <begin position="571"/>
        <end position="617"/>
    </location>
</feature>
<dbReference type="SUPFAM" id="SSF52540">
    <property type="entry name" value="P-loop containing nucleoside triphosphate hydrolases"/>
    <property type="match status" value="1"/>
</dbReference>
<dbReference type="InterPro" id="IPR036291">
    <property type="entry name" value="NAD(P)-bd_dom_sf"/>
</dbReference>
<dbReference type="InterPro" id="IPR006151">
    <property type="entry name" value="Shikm_DH/Glu-tRNA_Rdtase"/>
</dbReference>
<dbReference type="KEGG" id="nfi:NFIA_062440"/>
<keyword evidence="7" id="KW-0255">Endonuclease</keyword>
<dbReference type="SUPFAM" id="SSF51569">
    <property type="entry name" value="Aldolase"/>
    <property type="match status" value="1"/>
</dbReference>
<dbReference type="InterPro" id="IPR046346">
    <property type="entry name" value="Aminoacid_DH-like_N_sf"/>
</dbReference>
<dbReference type="Pfam" id="PF01488">
    <property type="entry name" value="Shikimate_DH"/>
    <property type="match status" value="1"/>
</dbReference>
<dbReference type="OMA" id="AQYELFT"/>
<dbReference type="InterPro" id="IPR036237">
    <property type="entry name" value="Xyl_isomerase-like_sf"/>
</dbReference>
<dbReference type="InterPro" id="IPR013708">
    <property type="entry name" value="Shikimate_DH-bd_N"/>
</dbReference>
<dbReference type="Proteomes" id="UP000006702">
    <property type="component" value="Unassembled WGS sequence"/>
</dbReference>
<dbReference type="Gene3D" id="3.20.20.70">
    <property type="entry name" value="Aldolase class I"/>
    <property type="match status" value="1"/>
</dbReference>
<dbReference type="STRING" id="331117.A1D5T9"/>
<dbReference type="Gene3D" id="3.20.20.150">
    <property type="entry name" value="Divalent-metal-dependent TIM barrel enzymes"/>
    <property type="match status" value="1"/>
</dbReference>
<dbReference type="InterPro" id="IPR013785">
    <property type="entry name" value="Aldolase_TIM"/>
</dbReference>
<proteinExistence type="inferred from homology"/>
<keyword evidence="8" id="KW-1185">Reference proteome</keyword>
<dbReference type="Gene3D" id="3.40.50.300">
    <property type="entry name" value="P-loop containing nucleotide triphosphate hydrolases"/>
    <property type="match status" value="1"/>
</dbReference>
<evidence type="ECO:0000259" key="3">
    <source>
        <dbReference type="Pfam" id="PF01261"/>
    </source>
</evidence>
<feature type="domain" description="Xylose isomerase-like TIM barrel" evidence="3">
    <location>
        <begin position="797"/>
        <end position="1090"/>
    </location>
</feature>
<dbReference type="Pfam" id="PF01261">
    <property type="entry name" value="AP_endonuc_2"/>
    <property type="match status" value="1"/>
</dbReference>
<dbReference type="Gene3D" id="3.40.50.10860">
    <property type="entry name" value="Leucine Dehydrogenase, chain A, domain 1"/>
    <property type="match status" value="1"/>
</dbReference>
<dbReference type="InterPro" id="IPR022893">
    <property type="entry name" value="Shikimate_DH_fam"/>
</dbReference>
<comment type="similarity">
    <text evidence="2">In the N-terminal section; belongs to the shikimate kinase family.</text>
</comment>
<accession>A1D5T9</accession>
<dbReference type="VEuPathDB" id="FungiDB:NFIA_062440"/>
<organism evidence="7 8">
    <name type="scientific">Neosartorya fischeri (strain ATCC 1020 / DSM 3700 / CBS 544.65 / FGSC A1164 / JCM 1740 / NRRL 181 / WB 181)</name>
    <name type="common">Aspergillus fischerianus</name>
    <dbReference type="NCBI Taxonomy" id="331117"/>
    <lineage>
        <taxon>Eukaryota</taxon>
        <taxon>Fungi</taxon>
        <taxon>Dikarya</taxon>
        <taxon>Ascomycota</taxon>
        <taxon>Pezizomycotina</taxon>
        <taxon>Eurotiomycetes</taxon>
        <taxon>Eurotiomycetidae</taxon>
        <taxon>Eurotiales</taxon>
        <taxon>Aspergillaceae</taxon>
        <taxon>Aspergillus</taxon>
        <taxon>Aspergillus subgen. Fumigati</taxon>
    </lineage>
</organism>
<evidence type="ECO:0000259" key="4">
    <source>
        <dbReference type="Pfam" id="PF01488"/>
    </source>
</evidence>
<keyword evidence="7" id="KW-0378">Hydrolase</keyword>
<keyword evidence="7" id="KW-0540">Nuclease</keyword>
<reference evidence="8" key="1">
    <citation type="journal article" date="2008" name="PLoS Genet.">
        <title>Genomic islands in the pathogenic filamentous fungus Aspergillus fumigatus.</title>
        <authorList>
            <person name="Fedorova N.D."/>
            <person name="Khaldi N."/>
            <person name="Joardar V.S."/>
            <person name="Maiti R."/>
            <person name="Amedeo P."/>
            <person name="Anderson M.J."/>
            <person name="Crabtree J."/>
            <person name="Silva J.C."/>
            <person name="Badger J.H."/>
            <person name="Albarraq A."/>
            <person name="Angiuoli S."/>
            <person name="Bussey H."/>
            <person name="Bowyer P."/>
            <person name="Cotty P.J."/>
            <person name="Dyer P.S."/>
            <person name="Egan A."/>
            <person name="Galens K."/>
            <person name="Fraser-Liggett C.M."/>
            <person name="Haas B.J."/>
            <person name="Inman J.M."/>
            <person name="Kent R."/>
            <person name="Lemieux S."/>
            <person name="Malavazi I."/>
            <person name="Orvis J."/>
            <person name="Roemer T."/>
            <person name="Ronning C.M."/>
            <person name="Sundaram J.P."/>
            <person name="Sutton G."/>
            <person name="Turner G."/>
            <person name="Venter J.C."/>
            <person name="White O.R."/>
            <person name="Whitty B.R."/>
            <person name="Youngman P."/>
            <person name="Wolfe K.H."/>
            <person name="Goldman G.H."/>
            <person name="Wortman J.R."/>
            <person name="Jiang B."/>
            <person name="Denning D.W."/>
            <person name="Nierman W.C."/>
        </authorList>
    </citation>
    <scope>NUCLEOTIDE SEQUENCE [LARGE SCALE GENOMIC DNA]</scope>
    <source>
        <strain evidence="8">ATCC 1020 / DSM 3700 / CBS 544.65 / FGSC A1164 / JCM 1740 / NRRL 181 / WB 181</strain>
    </source>
</reference>
<dbReference type="InterPro" id="IPR001381">
    <property type="entry name" value="DHquinase_I"/>
</dbReference>
<dbReference type="GeneID" id="4589615"/>
<dbReference type="SUPFAM" id="SSF51735">
    <property type="entry name" value="NAD(P)-binding Rossmann-fold domains"/>
    <property type="match status" value="1"/>
</dbReference>
<evidence type="ECO:0000259" key="5">
    <source>
        <dbReference type="Pfam" id="PF08501"/>
    </source>
</evidence>
<dbReference type="GO" id="GO:0004519">
    <property type="term" value="F:endonuclease activity"/>
    <property type="evidence" value="ECO:0007669"/>
    <property type="project" value="UniProtKB-KW"/>
</dbReference>
<dbReference type="EMBL" id="DS027690">
    <property type="protein sequence ID" value="EAW21083.1"/>
    <property type="molecule type" value="Genomic_DNA"/>
</dbReference>
<dbReference type="Gene3D" id="3.40.50.720">
    <property type="entry name" value="NAD(P)-binding Rossmann-like Domain"/>
    <property type="match status" value="1"/>
</dbReference>
<evidence type="ECO:0000259" key="6">
    <source>
        <dbReference type="Pfam" id="PF18317"/>
    </source>
</evidence>
<dbReference type="AlphaFoldDB" id="A1D5T9"/>
<dbReference type="Pfam" id="PF01487">
    <property type="entry name" value="DHquinase_I"/>
    <property type="match status" value="1"/>
</dbReference>
<comment type="similarity">
    <text evidence="1">In the 2nd section; belongs to the type-I 3-dehydroquinase family.</text>
</comment>
<dbReference type="InterPro" id="IPR013022">
    <property type="entry name" value="Xyl_isomerase-like_TIM-brl"/>
</dbReference>
<feature type="domain" description="SDH C-terminal" evidence="6">
    <location>
        <begin position="709"/>
        <end position="738"/>
    </location>
</feature>
<sequence length="1112" mass="125006">MHTRASTRKAESSMIYSRKYHPDATLLLIGFFGAGKKTLGIIASVALHRRFIDFEAFFREKTDLSPQAYIAAHGSAQYRTVEEDLTRELLTKCSNGCVIVGLGALASNQQQILLKDFAQEHPVVYVRRAESELRRYVGTGTSQDKFERVWQVGNTFFETCSNFEFYNQTHTDSRDFERQLPSSLKLKETERLFVEFVRRIYGLSHRSPFSSEVSPEVHTFALQVPLDWLDSCGNFEILDSGADAITLLIDIDVDGKDQNRLQSQLARHMATLRLHSRVPVVVDIGFSPRKIDTYRLVLEMLLRLVPDAVTCSLSCPDEIIQWLNSTKGSIKTIATWHQPTPLGIDASQDAHIPVEKATQFGFDCIRITGESFSIEDNLACVAFRQRLIQKSTIPVIAYNTGISGRASICLNPTLSPVVPTSMDATAVTLLDAQKALTSCYLTTKMRFTLVGQALEHTLSPAMHVAAYTACGLPHSYEAVQAATLSEIRRLLEDGSRSGVAISIPYKTAVLPMLDEISPDARDINAVNTVVIKRRRQDGQMATTRKGYNTDYIGVRNCIHKHLSPANAIRDGTTVLIIGAGGMARAAIYACYKMGVRQFCIYNRTLENASKLAEYFHHWTHRSGTHLELEVIESIEKQWPTRFRQPTIVISCLPGQQVGSEEMVDVRISERWLQSTTGGVFLEVAYGPCKTPLMEQMLPFATKGWVVVDGLSLLVEQGIAQYEIFTKRPAPVHVMRKVIYELSKENGTQNRKKTSTTSVSILSVRITHQYQTDKMTYQPAIMSASLGRAWLHDLSYKIDQAAAAGFQGLEIFYEDLEYEARKLSGTDNPTTTHLLAAAAHIHGICTTHGITIIGLQPFLFYEGLKDRTQHTHLLEKMKLWLQLAKSLHTDTIQIPANFLPAEQLIDDRDIIASDLRLLADLGAAETPAIRFAYEPLCWSTHIDTIEKAWDVVRRVDRPNFGVCLDTFNIAGRVWGDPVTPTGRTDNADQELQKTLEWMVKEVDVERVFYIQVVDAERMRTPLVAGHPFYADGQPARMSWSRNARTFMYEDERGGYLPCEEVARAIIQGMGYQGFVSMELFSRTMSSEGSHVPVEHARRGIKAWEMLKERLQLQ</sequence>
<dbReference type="HOGENOM" id="CLU_281588_0_0_1"/>
<evidence type="ECO:0000313" key="8">
    <source>
        <dbReference type="Proteomes" id="UP000006702"/>
    </source>
</evidence>
<gene>
    <name evidence="7" type="ORF">NFIA_062440</name>
</gene>
<protein>
    <submittedName>
        <fullName evidence="7">AP endonuclease, family 2, putative</fullName>
    </submittedName>
</protein>
<dbReference type="PANTHER" id="PTHR21089:SF1">
    <property type="entry name" value="BIFUNCTIONAL 3-DEHYDROQUINATE DEHYDRATASE_SHIKIMATE DEHYDROGENASE, CHLOROPLASTIC"/>
    <property type="match status" value="1"/>
</dbReference>
<dbReference type="GO" id="GO:0004764">
    <property type="term" value="F:shikimate 3-dehydrogenase (NADP+) activity"/>
    <property type="evidence" value="ECO:0007669"/>
    <property type="project" value="InterPro"/>
</dbReference>
<dbReference type="GO" id="GO:0009423">
    <property type="term" value="P:chorismate biosynthetic process"/>
    <property type="evidence" value="ECO:0007669"/>
    <property type="project" value="TreeGrafter"/>
</dbReference>
<dbReference type="eggNOG" id="KOG0692">
    <property type="taxonomic scope" value="Eukaryota"/>
</dbReference>
<dbReference type="Pfam" id="PF18317">
    <property type="entry name" value="SDH_C"/>
    <property type="match status" value="1"/>
</dbReference>